<dbReference type="RefSeq" id="WP_281840259.1">
    <property type="nucleotide sequence ID" value="NZ_BROH01000001.1"/>
</dbReference>
<dbReference type="SMART" id="SM00852">
    <property type="entry name" value="MoCF_biosynth"/>
    <property type="match status" value="1"/>
</dbReference>
<reference evidence="4" key="1">
    <citation type="journal article" date="2023" name="Int. J. Syst. Evol. Microbiol.">
        <title>Sinisalibacter aestuarii sp. nov., isolated from estuarine sediment of the Arakawa River.</title>
        <authorList>
            <person name="Arafat S.T."/>
            <person name="Hirano S."/>
            <person name="Sato A."/>
            <person name="Takeuchi K."/>
            <person name="Yasuda T."/>
            <person name="Terahara T."/>
            <person name="Hamada M."/>
            <person name="Kobayashi T."/>
        </authorList>
    </citation>
    <scope>NUCLEOTIDE SEQUENCE</scope>
    <source>
        <strain evidence="4">B-399</strain>
    </source>
</reference>
<evidence type="ECO:0000313" key="5">
    <source>
        <dbReference type="Proteomes" id="UP001144205"/>
    </source>
</evidence>
<evidence type="ECO:0000259" key="3">
    <source>
        <dbReference type="SMART" id="SM00852"/>
    </source>
</evidence>
<dbReference type="Pfam" id="PF00994">
    <property type="entry name" value="MoCF_biosynth"/>
    <property type="match status" value="1"/>
</dbReference>
<comment type="similarity">
    <text evidence="2">Belongs to the MoaB/Mog family.</text>
</comment>
<dbReference type="SUPFAM" id="SSF53218">
    <property type="entry name" value="Molybdenum cofactor biosynthesis proteins"/>
    <property type="match status" value="1"/>
</dbReference>
<comment type="caution">
    <text evidence="4">The sequence shown here is derived from an EMBL/GenBank/DDBJ whole genome shotgun (WGS) entry which is preliminary data.</text>
</comment>
<dbReference type="PANTHER" id="PTHR43232">
    <property type="entry name" value="MOLYBDENUM COFACTOR BIOSYNTHESIS PROTEIN B"/>
    <property type="match status" value="1"/>
</dbReference>
<evidence type="ECO:0000256" key="1">
    <source>
        <dbReference type="ARBA" id="ARBA00015262"/>
    </source>
</evidence>
<dbReference type="PIRSF" id="PIRSF006443">
    <property type="entry name" value="MoaB"/>
    <property type="match status" value="1"/>
</dbReference>
<evidence type="ECO:0000256" key="2">
    <source>
        <dbReference type="PIRNR" id="PIRNR006443"/>
    </source>
</evidence>
<dbReference type="InterPro" id="IPR036425">
    <property type="entry name" value="MoaB/Mog-like_dom_sf"/>
</dbReference>
<keyword evidence="2" id="KW-0501">Molybdenum cofactor biosynthesis</keyword>
<organism evidence="4 5">
    <name type="scientific">Sinisalibacter aestuarii</name>
    <dbReference type="NCBI Taxonomy" id="2949426"/>
    <lineage>
        <taxon>Bacteria</taxon>
        <taxon>Pseudomonadati</taxon>
        <taxon>Pseudomonadota</taxon>
        <taxon>Alphaproteobacteria</taxon>
        <taxon>Rhodobacterales</taxon>
        <taxon>Roseobacteraceae</taxon>
        <taxon>Sinisalibacter</taxon>
    </lineage>
</organism>
<dbReference type="InterPro" id="IPR013484">
    <property type="entry name" value="MoaB_proteobac"/>
</dbReference>
<evidence type="ECO:0000313" key="4">
    <source>
        <dbReference type="EMBL" id="GKY86293.1"/>
    </source>
</evidence>
<comment type="function">
    <text evidence="2">May be involved in the biosynthesis of molybdopterin.</text>
</comment>
<comment type="pathway">
    <text evidence="2">Cofactor biosynthesis; molybdopterin biosynthesis.</text>
</comment>
<dbReference type="EMBL" id="BROH01000001">
    <property type="protein sequence ID" value="GKY86293.1"/>
    <property type="molecule type" value="Genomic_DNA"/>
</dbReference>
<dbReference type="NCBIfam" id="TIGR00177">
    <property type="entry name" value="molyb_syn"/>
    <property type="match status" value="1"/>
</dbReference>
<feature type="domain" description="MoaB/Mog" evidence="3">
    <location>
        <begin position="18"/>
        <end position="162"/>
    </location>
</feature>
<proteinExistence type="inferred from homology"/>
<gene>
    <name evidence="4" type="primary">moaB</name>
    <name evidence="4" type="ORF">STA1M1_01620</name>
</gene>
<accession>A0ABQ5LND3</accession>
<dbReference type="NCBIfam" id="TIGR02667">
    <property type="entry name" value="moaB_proteo"/>
    <property type="match status" value="1"/>
</dbReference>
<dbReference type="PANTHER" id="PTHR43232:SF2">
    <property type="entry name" value="MOLYBDENUM COFACTOR BIOSYNTHESIS PROTEIN B"/>
    <property type="match status" value="1"/>
</dbReference>
<sequence>MNQITDSATRDFIPVRIAILTVSDTRTLADDRSGDTLVARLEAAGHVLADRDIVKDDRGAIADKLRAWSLDPEIDVVISTGGTGLTGRDVSVEAHRDVYEKEIDAFATIFALVSFQKIGTSAVQSRATGGVANGTYLFALPGSTGACKDAWDEILAAQLDYTHPPCNFVEIFPRLDEHKRRK</sequence>
<dbReference type="InterPro" id="IPR001453">
    <property type="entry name" value="MoaB/Mog_dom"/>
</dbReference>
<dbReference type="CDD" id="cd00886">
    <property type="entry name" value="MogA_MoaB"/>
    <property type="match status" value="1"/>
</dbReference>
<protein>
    <recommendedName>
        <fullName evidence="1 2">Molybdenum cofactor biosynthesis protein B</fullName>
    </recommendedName>
</protein>
<keyword evidence="5" id="KW-1185">Reference proteome</keyword>
<dbReference type="Proteomes" id="UP001144205">
    <property type="component" value="Unassembled WGS sequence"/>
</dbReference>
<dbReference type="Gene3D" id="3.40.980.10">
    <property type="entry name" value="MoaB/Mog-like domain"/>
    <property type="match status" value="1"/>
</dbReference>
<dbReference type="InterPro" id="IPR012245">
    <property type="entry name" value="MoaB"/>
</dbReference>
<name>A0ABQ5LND3_9RHOB</name>